<feature type="region of interest" description="Disordered" evidence="1">
    <location>
        <begin position="28"/>
        <end position="101"/>
    </location>
</feature>
<evidence type="ECO:0000256" key="1">
    <source>
        <dbReference type="SAM" id="MobiDB-lite"/>
    </source>
</evidence>
<dbReference type="KEGG" id="adl:AURDEDRAFT_130104"/>
<feature type="compositionally biased region" description="Pro residues" evidence="1">
    <location>
        <begin position="453"/>
        <end position="464"/>
    </location>
</feature>
<organism evidence="2 3">
    <name type="scientific">Auricularia subglabra (strain TFB-10046 / SS5)</name>
    <name type="common">White-rot fungus</name>
    <name type="synonym">Auricularia delicata (strain TFB10046)</name>
    <dbReference type="NCBI Taxonomy" id="717982"/>
    <lineage>
        <taxon>Eukaryota</taxon>
        <taxon>Fungi</taxon>
        <taxon>Dikarya</taxon>
        <taxon>Basidiomycota</taxon>
        <taxon>Agaricomycotina</taxon>
        <taxon>Agaricomycetes</taxon>
        <taxon>Auriculariales</taxon>
        <taxon>Auriculariaceae</taxon>
        <taxon>Auricularia</taxon>
    </lineage>
</organism>
<dbReference type="Proteomes" id="UP000006514">
    <property type="component" value="Unassembled WGS sequence"/>
</dbReference>
<dbReference type="eggNOG" id="ENOG502SS6K">
    <property type="taxonomic scope" value="Eukaryota"/>
</dbReference>
<protein>
    <submittedName>
        <fullName evidence="2">Uncharacterized protein</fullName>
    </submittedName>
</protein>
<keyword evidence="3" id="KW-1185">Reference proteome</keyword>
<feature type="compositionally biased region" description="Polar residues" evidence="1">
    <location>
        <begin position="472"/>
        <end position="481"/>
    </location>
</feature>
<dbReference type="EMBL" id="JH687863">
    <property type="protein sequence ID" value="EJD36386.1"/>
    <property type="molecule type" value="Genomic_DNA"/>
</dbReference>
<dbReference type="OrthoDB" id="3060725at2759"/>
<sequence length="491" mass="53821">MSTKKVRRKPMLSVHHVHVRGPSDFFITNQQGTKADGGGSAMDVDSDLAKAWEENTSPPPAAPKGGSAPVDGGKDGITTDKPGGAGSDATLSESDSEPEVDYSQLLPLQRGKSGLYRRMLNKFQKASQWSLAHLVIAMLKWVPYRGNKILVPADTPDDLLPHELAALEQTFLLVGEVYDCLFGPLGTKSTSGKRFQYAPTEVKDGTNIRPGLRLKQLKDWDPVKLDKKNMFADQVGALQEIVRLGEGGGEEGDEAIRAAGTPRGKHTIMHVCGKTDWKLRDFDSITIVTDVLYRQDPNAQGPIPTTIKRSDAKREELGEATPPPEDPLPDVDSFTDIKVNDLYDPHLLPGYEQESVMRHQISKVAQLDIRDWNDELLPPWKWREYLAEGALVMVHGKVKLWLPKAEGKAKPAHIYQFVASSIRVVCRAPPPPRPRTPEPSTALAPSTPKADTPAPPAPPTPVTPTPMKQARSAFNSMSFGSPSKKAKLEKK</sequence>
<reference evidence="3" key="1">
    <citation type="journal article" date="2012" name="Science">
        <title>The Paleozoic origin of enzymatic lignin decomposition reconstructed from 31 fungal genomes.</title>
        <authorList>
            <person name="Floudas D."/>
            <person name="Binder M."/>
            <person name="Riley R."/>
            <person name="Barry K."/>
            <person name="Blanchette R.A."/>
            <person name="Henrissat B."/>
            <person name="Martinez A.T."/>
            <person name="Otillar R."/>
            <person name="Spatafora J.W."/>
            <person name="Yadav J.S."/>
            <person name="Aerts A."/>
            <person name="Benoit I."/>
            <person name="Boyd A."/>
            <person name="Carlson A."/>
            <person name="Copeland A."/>
            <person name="Coutinho P.M."/>
            <person name="de Vries R.P."/>
            <person name="Ferreira P."/>
            <person name="Findley K."/>
            <person name="Foster B."/>
            <person name="Gaskell J."/>
            <person name="Glotzer D."/>
            <person name="Gorecki P."/>
            <person name="Heitman J."/>
            <person name="Hesse C."/>
            <person name="Hori C."/>
            <person name="Igarashi K."/>
            <person name="Jurgens J.A."/>
            <person name="Kallen N."/>
            <person name="Kersten P."/>
            <person name="Kohler A."/>
            <person name="Kuees U."/>
            <person name="Kumar T.K.A."/>
            <person name="Kuo A."/>
            <person name="LaButti K."/>
            <person name="Larrondo L.F."/>
            <person name="Lindquist E."/>
            <person name="Ling A."/>
            <person name="Lombard V."/>
            <person name="Lucas S."/>
            <person name="Lundell T."/>
            <person name="Martin R."/>
            <person name="McLaughlin D.J."/>
            <person name="Morgenstern I."/>
            <person name="Morin E."/>
            <person name="Murat C."/>
            <person name="Nagy L.G."/>
            <person name="Nolan M."/>
            <person name="Ohm R.A."/>
            <person name="Patyshakuliyeva A."/>
            <person name="Rokas A."/>
            <person name="Ruiz-Duenas F.J."/>
            <person name="Sabat G."/>
            <person name="Salamov A."/>
            <person name="Samejima M."/>
            <person name="Schmutz J."/>
            <person name="Slot J.C."/>
            <person name="St John F."/>
            <person name="Stenlid J."/>
            <person name="Sun H."/>
            <person name="Sun S."/>
            <person name="Syed K."/>
            <person name="Tsang A."/>
            <person name="Wiebenga A."/>
            <person name="Young D."/>
            <person name="Pisabarro A."/>
            <person name="Eastwood D.C."/>
            <person name="Martin F."/>
            <person name="Cullen D."/>
            <person name="Grigoriev I.V."/>
            <person name="Hibbett D.S."/>
        </authorList>
    </citation>
    <scope>NUCLEOTIDE SEQUENCE [LARGE SCALE GENOMIC DNA]</scope>
    <source>
        <strain evidence="3">TFB10046</strain>
    </source>
</reference>
<evidence type="ECO:0000313" key="2">
    <source>
        <dbReference type="EMBL" id="EJD36386.1"/>
    </source>
</evidence>
<name>J0D9C5_AURST</name>
<feature type="region of interest" description="Disordered" evidence="1">
    <location>
        <begin position="428"/>
        <end position="491"/>
    </location>
</feature>
<evidence type="ECO:0000313" key="3">
    <source>
        <dbReference type="Proteomes" id="UP000006514"/>
    </source>
</evidence>
<dbReference type="InParanoid" id="J0D9C5"/>
<dbReference type="AlphaFoldDB" id="J0D9C5"/>
<feature type="compositionally biased region" description="Basic and acidic residues" evidence="1">
    <location>
        <begin position="308"/>
        <end position="317"/>
    </location>
</feature>
<proteinExistence type="predicted"/>
<feature type="region of interest" description="Disordered" evidence="1">
    <location>
        <begin position="298"/>
        <end position="331"/>
    </location>
</feature>
<accession>J0D9C5</accession>
<gene>
    <name evidence="2" type="ORF">AURDEDRAFT_130104</name>
</gene>